<sequence>MRRLLVPLLLLGASSLLHSSILHPGIGLLGQPCDPNPDNPSCSVVNSTCSGGKCVCARGFSDSKSGLCLPITFSSSSLNASTQVTKFCKPACHATTEICYQGNCVCAGGHIRMQNNCQPVALLLKSAAPAAGDVRRSPTYGQSSQGSSSYVNRPYPGSGQLRSPANSVQAVPPAISVSGTCPPGQSYVTEAGSCMTTAVPGEPCQYSQQCSATEPGAFCLRLKCECVYGMKQSGSGCTFADSNCAKRGFIWIPELGECKEVIPPGGRGCSHNLQCSSSFPGSTCFLQTCACPSSHPVAIDGTCGRNCTAGLTYSGVTGQCLPTVQPGDQCLYSSQCHAVHPGIGCDRGRCRCPRDEVFTGNGCSITCPSGYRVNSRGICSPGCRSNQVEHEGECLDASVAGQACVVNAQCTGGSSCQDSLCKCTRGMTAKGGICVAIESAPLGSCANGEICGGGSFCSNGNCTCPVGRQVLNGRCVTPITVPPNSPCTSAVQCGGGSDCVSNVCECPANQIALNDVCQLPPTVPAGGACPSGFERCLGQSICVDGVCSCPSGTVVDNGVCVAMRQALPGASCNTATRCLHLSVCVDGQCQCPAGTSIQDGVCRASTAVSPGSDCGNGQICSGGSLCINTRCTCPPGTQARDGQCQRLLSAKPGQTCAGGEICTGGSNCDSGVCICPIGTVNLQGYCQTAKSSLGVCDTNAQCTGGSYCDLKRKQCMCPAGRIAVGSVCIPLGGTGTSVSESRPDLKSRDDSCSYDQDCPRDRVCVLKRCECLFGEDSSGECFPSNSPFSSKLVLSQRKMPVDTLNTLLIEKIRAPSTYLRPSVYGYGSSTHLKPANVKPEPAVAASNDGDTIDVERVQLKPGITLGHPTQMLAPFNPMVPLIERAKLEEKKRGKLVNLGGIVDDTNTTNVSPGANCLRVGVVCGGNSFCVRGICQCRAGQQPFDGVCMHELTAEAGASCARGETCTGGTMCNAISRVCECANSMEMAIGSRCVQRLQSHPGYPCGNGEVCVGGSMCHRGKCECPDGSQQQGKQCLTMVYSRPGESCGNGEICEGGSNCLPTINRCTCPMGMAIVFGQCNRVVDVQPGGECGSAAIRCTGGSFCNTNGRCTCPEGTHHEGGYCRPAPVPLSITEPAPLTSNSIIAPGDECNAMSRCGSGTICLRGICQCPEGLTPDGRCMPTTTTEASTSHSSTRSRPMTSAATNPPTLMTSTTTSSRAGARRMESAGGACSPSDLCTGRSFCAHGVCRCAAPLIARAGSCTPTASSQVASSSSTIGSRCSTTSDCPSSSVCNGGYCACPPGTTRASATSCTPITTTTSTTTARTTTTTAAAAAATTAQPTGTFPDPPTHILQLRIRTKIIADLLHVLNVSLLLSFGVDLRVMCREPLLSVAPFLRPCSSSSSARPQLCSYPAAGCSSNCGCRAGYRPIGTTHCMRIVTGEPYLTADPLPEYEYPTLLVPVVQQQLHDPAVVPFPHVPPALLPAQLAPQLQLQPGWLQPVQQTQPQQLPLYWRQQPLQQRSYKRLQQSTPGEACTSSFFCEGGAQCTGGVCVCPPGQRFISGKCQPPPIVPPGSYCVNGEVCSGNSHCVGGFCFCPAGHALKGGKCIQDAGKDLKGDGDFFASASMKMSDDLKGMMRLMTRREEVQSRKRMRAPMEEIKLADLGEACLKYSVVCTRGSHCVRGRCECPPDHRPLDGTCIPISRRCLAANQCPSGADCIQGECKCTQGLTLSRFGFCIPVTYAGPGEPCPQGTQCRGGATCAYGNCVCPPEHDVRDGKCVPRDDINDVTNRRRRLTKDILHFVPHSNGVDRQRDFVKGTIKKHRDDKFLAPGESCDESVFCDLNAFCTEERLCRCSPTFVQAGRQCIPRDYVSSRIVVPGASCNPSDFCDGGAVCVYGMCLCAEGGYNPSPVGVCAPTKVGPGEGCAEGERCSRGSLCVGGLCVCPVETEERHGKCIPRTTSEKLTFQKIAKAPGLPCASNPIICSGGSLCIMGTCTCPTGTTNVGGTCVDSSSGAYAVPGASCSAGQTCSGNSICVASFCVCPGGEKIRDGQCVSVDSQAAPGQQCDAAITVCSGNSVCTNNVCTCPQNMENVCRCIPGYASYSTTGGCTSMTDSNSMTIDGTIYVPAGSMGFDESNSIIGPITNTGSGFNTNGLGNGIRNANLGAPGQECDFLTTPSCRGGSFCSNSRCVCGNGLVIGHESCVPYSGDANPGDPCGNAGVVCRGGSTCIAQTCTCDVGFAAQGSICVGIGGGGLNPVDPNLITTLRPGEQCDPSCDYSPCPAKCGYGSVCVDTLCNCALGTQNMGGFCGANDPPVIGTLPQFSTTTVTTMVTARPGDRCDVRIICNGGSQCILGICQCPQGYVPSGDRSSCVLASLLGNGNTNPIGSPILPQQFSSYSKLGTACLTTADCPESASCVDRVCSCNADSRMTEGKCVVNVMMKNEAMLFPGSRCLSSLTCLKGAHCFLGYCVCLQDTTTNATGYCEQRNKIDVLPRALPGAQCSNGERCEGGSACVSGYCICQGEERADSEGVCRGEGAAGSRLGSVCSTSTDCSLLPHSICHSGVCLCEEGFERVNENCLKVAALPLKTFSKKITKCSSYKDCAMPRVCGPRKSCECPFTMAETETGECVFRSTLASPGAPCPSGDECGAGSHCLQGTCVCPQGLQLTNEQCLPYPNAPGGTCEQSPECTGGSSCMGGTCLCPSGHTKPGEACRVRRSGEGLSLSPPSTYSSPSNTYTLHYDARPGNGLSPCPADATCSLPECACSSSGTAPPASLLPSQTPQMIVITFEGAVTDRTTRIYKSLFSGRLRSHDCPLRATFFVSHEYTNYDQVQWLAARGNEIAVAGMGSTSLSSRSEDRWRAELQGMRMALAEFSKIEVESIRGVRAPGMKTGGDSHFSVLAAWNFTYDHSIAPDGGPFWPQTLDHTLPFLCTDGSCPTKAFKGVWEAPVNRIITTDGRSVARLREAIRSTDTRDSVADLLRRNLQRNYQGSRAPLVLSLDADFMFALPQNEAVNGLIDFLEESLAKEDVYPVTVSQMISWMKSPTSLDRLAKFKPFHCPRRANDHVQPCEAKFKCDHGCYLYSTSKDADMWISDGTKDVGNFYLMGKPDQDTPTWLVPWNDYTLQWRPEDGHRAAPKFVFYVVDKNAPNLDSKVRAAAGEFSFGFDSKSPRMFTLLNAADSAPILTFDGDFADGYPRVYSTGFDAASEDACKPVYQPRSQKSALNSLLTVKSSILTVDKGPAKANTKSGIAFEKVPSESSVIYNSPGYVGCSYIKNQIYSSADDKVLDNFSADVKSMDLEASLNIPTADEAVHITVNNEKVDLFGTTPVKKHFDADRFDVTISWIRGATTTSNFAVQFDLGIPNNGQEVKTTTKYTKTTTGNNDEKRTRNANPISNFDRILFALV</sequence>
<feature type="signal peptide" evidence="2">
    <location>
        <begin position="1"/>
        <end position="19"/>
    </location>
</feature>
<dbReference type="InterPro" id="IPR006150">
    <property type="entry name" value="Cys_repeat_1"/>
</dbReference>
<dbReference type="PANTHER" id="PTHR45985">
    <property type="match status" value="1"/>
</dbReference>
<dbReference type="SMART" id="SM00289">
    <property type="entry name" value="WR1"/>
    <property type="match status" value="18"/>
</dbReference>
<dbReference type="InterPro" id="IPR052740">
    <property type="entry name" value="CE4"/>
</dbReference>
<keyword evidence="4" id="KW-1185">Reference proteome</keyword>
<dbReference type="Pfam" id="PF01683">
    <property type="entry name" value="EB"/>
    <property type="match status" value="14"/>
</dbReference>
<dbReference type="Proteomes" id="UP000005239">
    <property type="component" value="Unassembled WGS sequence"/>
</dbReference>
<feature type="chain" id="PRO_5043848193" evidence="2">
    <location>
        <begin position="20"/>
        <end position="3405"/>
    </location>
</feature>
<feature type="compositionally biased region" description="Low complexity" evidence="1">
    <location>
        <begin position="1180"/>
        <end position="1200"/>
    </location>
</feature>
<dbReference type="Gene3D" id="3.20.20.370">
    <property type="entry name" value="Glycoside hydrolase/deacetylase"/>
    <property type="match status" value="1"/>
</dbReference>
<accession>A0A2A6B531</accession>
<feature type="region of interest" description="Disordered" evidence="1">
    <location>
        <begin position="134"/>
        <end position="165"/>
    </location>
</feature>
<dbReference type="GO" id="GO:0005975">
    <property type="term" value="P:carbohydrate metabolic process"/>
    <property type="evidence" value="ECO:0007669"/>
    <property type="project" value="InterPro"/>
</dbReference>
<name>A0A2A6B531_PRIPA</name>
<feature type="region of interest" description="Disordered" evidence="1">
    <location>
        <begin position="1180"/>
        <end position="1220"/>
    </location>
</feature>
<proteinExistence type="predicted"/>
<accession>A0A8R1YEN4</accession>
<evidence type="ECO:0000313" key="4">
    <source>
        <dbReference type="Proteomes" id="UP000005239"/>
    </source>
</evidence>
<reference evidence="3" key="2">
    <citation type="submission" date="2022-06" db="UniProtKB">
        <authorList>
            <consortium name="EnsemblMetazoa"/>
        </authorList>
    </citation>
    <scope>IDENTIFICATION</scope>
    <source>
        <strain evidence="3">PS312</strain>
    </source>
</reference>
<protein>
    <submittedName>
        <fullName evidence="3">Uncharacterized protein</fullName>
    </submittedName>
</protein>
<keyword evidence="2" id="KW-0732">Signal</keyword>
<feature type="compositionally biased region" description="Low complexity" evidence="1">
    <location>
        <begin position="140"/>
        <end position="150"/>
    </location>
</feature>
<reference evidence="4" key="1">
    <citation type="journal article" date="2008" name="Nat. Genet.">
        <title>The Pristionchus pacificus genome provides a unique perspective on nematode lifestyle and parasitism.</title>
        <authorList>
            <person name="Dieterich C."/>
            <person name="Clifton S.W."/>
            <person name="Schuster L.N."/>
            <person name="Chinwalla A."/>
            <person name="Delehaunty K."/>
            <person name="Dinkelacker I."/>
            <person name="Fulton L."/>
            <person name="Fulton R."/>
            <person name="Godfrey J."/>
            <person name="Minx P."/>
            <person name="Mitreva M."/>
            <person name="Roeseler W."/>
            <person name="Tian H."/>
            <person name="Witte H."/>
            <person name="Yang S.P."/>
            <person name="Wilson R.K."/>
            <person name="Sommer R.J."/>
        </authorList>
    </citation>
    <scope>NUCLEOTIDE SEQUENCE [LARGE SCALE GENOMIC DNA]</scope>
    <source>
        <strain evidence="4">PS312</strain>
    </source>
</reference>
<dbReference type="EnsemblMetazoa" id="PPA20169.1">
    <property type="protein sequence ID" value="PPA20169.1"/>
    <property type="gene ID" value="WBGene00109723"/>
</dbReference>
<evidence type="ECO:0000313" key="3">
    <source>
        <dbReference type="EnsemblMetazoa" id="PPA20169.1"/>
    </source>
</evidence>
<evidence type="ECO:0000256" key="2">
    <source>
        <dbReference type="SAM" id="SignalP"/>
    </source>
</evidence>
<dbReference type="InterPro" id="IPR011330">
    <property type="entry name" value="Glyco_hydro/deAcase_b/a-brl"/>
</dbReference>
<dbReference type="InterPro" id="IPR006149">
    <property type="entry name" value="EB_dom"/>
</dbReference>
<evidence type="ECO:0000256" key="1">
    <source>
        <dbReference type="SAM" id="MobiDB-lite"/>
    </source>
</evidence>
<dbReference type="SMART" id="SM00181">
    <property type="entry name" value="EGF"/>
    <property type="match status" value="34"/>
</dbReference>
<feature type="compositionally biased region" description="Low complexity" evidence="1">
    <location>
        <begin position="1265"/>
        <end position="1283"/>
    </location>
</feature>
<dbReference type="InterPro" id="IPR000742">
    <property type="entry name" value="EGF"/>
</dbReference>
<dbReference type="SUPFAM" id="SSF88713">
    <property type="entry name" value="Glycoside hydrolase/deacetylase"/>
    <property type="match status" value="1"/>
</dbReference>
<dbReference type="PANTHER" id="PTHR45985:SF3">
    <property type="entry name" value="CHITIN DEACETYLASE-LIKE 4"/>
    <property type="match status" value="1"/>
</dbReference>
<organism evidence="3 4">
    <name type="scientific">Pristionchus pacificus</name>
    <name type="common">Parasitic nematode worm</name>
    <dbReference type="NCBI Taxonomy" id="54126"/>
    <lineage>
        <taxon>Eukaryota</taxon>
        <taxon>Metazoa</taxon>
        <taxon>Ecdysozoa</taxon>
        <taxon>Nematoda</taxon>
        <taxon>Chromadorea</taxon>
        <taxon>Rhabditida</taxon>
        <taxon>Rhabditina</taxon>
        <taxon>Diplogasteromorpha</taxon>
        <taxon>Diplogasteroidea</taxon>
        <taxon>Neodiplogasteridae</taxon>
        <taxon>Pristionchus</taxon>
    </lineage>
</organism>
<gene>
    <name evidence="3" type="primary">WBGene00109723</name>
</gene>
<feature type="region of interest" description="Disordered" evidence="1">
    <location>
        <begin position="1263"/>
        <end position="1287"/>
    </location>
</feature>